<keyword evidence="3" id="KW-1185">Reference proteome</keyword>
<evidence type="ECO:0000313" key="3">
    <source>
        <dbReference type="Proteomes" id="UP000623678"/>
    </source>
</evidence>
<dbReference type="EMBL" id="JACRTD010000014">
    <property type="protein sequence ID" value="MBC8586543.1"/>
    <property type="molecule type" value="Genomic_DNA"/>
</dbReference>
<dbReference type="InterPro" id="IPR007848">
    <property type="entry name" value="Small_mtfrase_dom"/>
</dbReference>
<dbReference type="Gene3D" id="3.40.50.150">
    <property type="entry name" value="Vaccinia Virus protein VP39"/>
    <property type="match status" value="1"/>
</dbReference>
<dbReference type="InterPro" id="IPR050210">
    <property type="entry name" value="tRNA_Adenine-N(6)_MTase"/>
</dbReference>
<dbReference type="PANTHER" id="PTHR47739">
    <property type="entry name" value="TRNA1(VAL) (ADENINE(37)-N6)-METHYLTRANSFERASE"/>
    <property type="match status" value="1"/>
</dbReference>
<evidence type="ECO:0000313" key="2">
    <source>
        <dbReference type="EMBL" id="MBC8586543.1"/>
    </source>
</evidence>
<dbReference type="SUPFAM" id="SSF53335">
    <property type="entry name" value="S-adenosyl-L-methionine-dependent methyltransferases"/>
    <property type="match status" value="1"/>
</dbReference>
<dbReference type="Pfam" id="PF05175">
    <property type="entry name" value="MTS"/>
    <property type="match status" value="1"/>
</dbReference>
<dbReference type="GO" id="GO:0008168">
    <property type="term" value="F:methyltransferase activity"/>
    <property type="evidence" value="ECO:0007669"/>
    <property type="project" value="UniProtKB-KW"/>
</dbReference>
<keyword evidence="2" id="KW-0808">Transferase</keyword>
<sequence>MEFNYTFEPLGENLGVCVTPEHKFGTDAFLLSDFAAPRRKDIACDLGTGCGIIPLLWLRDENGPQKTYGVEIQQKAIEQINITISKYSLEEKLIPVHADLKALKGRIEAGSVDLVTCNPPYKEKNAGIISEAASDKIARHETLCSLEDVCAAAAYLLRFGGRFCLCQRPERLADVLGMMRAYALEPKRIRFVQQKGDTAPWLFLAEGKKGSKPFLQVESPLIIQGEQGFSKELLRIYRKGTG</sequence>
<name>A0A926IJC3_9FIRM</name>
<accession>A0A926IJC3</accession>
<dbReference type="CDD" id="cd02440">
    <property type="entry name" value="AdoMet_MTases"/>
    <property type="match status" value="1"/>
</dbReference>
<keyword evidence="2" id="KW-0489">Methyltransferase</keyword>
<dbReference type="RefSeq" id="WP_262396262.1">
    <property type="nucleotide sequence ID" value="NZ_JACRTD010000014.1"/>
</dbReference>
<dbReference type="AlphaFoldDB" id="A0A926IJC3"/>
<evidence type="ECO:0000259" key="1">
    <source>
        <dbReference type="Pfam" id="PF05175"/>
    </source>
</evidence>
<dbReference type="InterPro" id="IPR029063">
    <property type="entry name" value="SAM-dependent_MTases_sf"/>
</dbReference>
<comment type="caution">
    <text evidence="2">The sequence shown here is derived from an EMBL/GenBank/DDBJ whole genome shotgun (WGS) entry which is preliminary data.</text>
</comment>
<gene>
    <name evidence="2" type="ORF">H8705_13235</name>
</gene>
<proteinExistence type="predicted"/>
<reference evidence="2" key="1">
    <citation type="submission" date="2020-08" db="EMBL/GenBank/DDBJ databases">
        <title>Genome public.</title>
        <authorList>
            <person name="Liu C."/>
            <person name="Sun Q."/>
        </authorList>
    </citation>
    <scope>NUCLEOTIDE SEQUENCE</scope>
    <source>
        <strain evidence="2">NSJ-64</strain>
    </source>
</reference>
<dbReference type="PANTHER" id="PTHR47739:SF1">
    <property type="entry name" value="TRNA1(VAL) (ADENINE(37)-N6)-METHYLTRANSFERASE"/>
    <property type="match status" value="1"/>
</dbReference>
<dbReference type="GO" id="GO:0032259">
    <property type="term" value="P:methylation"/>
    <property type="evidence" value="ECO:0007669"/>
    <property type="project" value="UniProtKB-KW"/>
</dbReference>
<organism evidence="2 3">
    <name type="scientific">Youxingia wuxianensis</name>
    <dbReference type="NCBI Taxonomy" id="2763678"/>
    <lineage>
        <taxon>Bacteria</taxon>
        <taxon>Bacillati</taxon>
        <taxon>Bacillota</taxon>
        <taxon>Clostridia</taxon>
        <taxon>Eubacteriales</taxon>
        <taxon>Oscillospiraceae</taxon>
        <taxon>Youxingia</taxon>
    </lineage>
</organism>
<feature type="domain" description="Methyltransferase small" evidence="1">
    <location>
        <begin position="28"/>
        <end position="126"/>
    </location>
</feature>
<dbReference type="Proteomes" id="UP000623678">
    <property type="component" value="Unassembled WGS sequence"/>
</dbReference>
<protein>
    <submittedName>
        <fullName evidence="2">Methyltransferase</fullName>
    </submittedName>
</protein>